<dbReference type="Pfam" id="PF07460">
    <property type="entry name" value="NUMOD3"/>
    <property type="match status" value="1"/>
</dbReference>
<feature type="compositionally biased region" description="Gly residues" evidence="1">
    <location>
        <begin position="1"/>
        <end position="13"/>
    </location>
</feature>
<dbReference type="EMBL" id="KZ155838">
    <property type="protein sequence ID" value="OUS42569.1"/>
    <property type="molecule type" value="Genomic_DNA"/>
</dbReference>
<dbReference type="eggNOG" id="ENOG502QUKG">
    <property type="taxonomic scope" value="Eukaryota"/>
</dbReference>
<proteinExistence type="predicted"/>
<evidence type="ECO:0000259" key="2">
    <source>
        <dbReference type="Pfam" id="PF07460"/>
    </source>
</evidence>
<feature type="compositionally biased region" description="Basic residues" evidence="1">
    <location>
        <begin position="17"/>
        <end position="30"/>
    </location>
</feature>
<dbReference type="InterPro" id="IPR003611">
    <property type="entry name" value="NUMOD3"/>
</dbReference>
<reference evidence="3" key="1">
    <citation type="submission" date="2017-04" db="EMBL/GenBank/DDBJ databases">
        <title>Population genomics of picophytoplankton unveils novel chromosome hypervariability.</title>
        <authorList>
            <consortium name="DOE Joint Genome Institute"/>
            <person name="Blanc-Mathieu R."/>
            <person name="Krasovec M."/>
            <person name="Hebrard M."/>
            <person name="Yau S."/>
            <person name="Desgranges E."/>
            <person name="Martin J."/>
            <person name="Schackwitz W."/>
            <person name="Kuo A."/>
            <person name="Salin G."/>
            <person name="Donnadieu C."/>
            <person name="Desdevises Y."/>
            <person name="Sanchez-Ferandin S."/>
            <person name="Moreau H."/>
            <person name="Rivals E."/>
            <person name="Grigoriev I.V."/>
            <person name="Grimsley N."/>
            <person name="Eyre-Walker A."/>
            <person name="Piganeau G."/>
        </authorList>
    </citation>
    <scope>NUCLEOTIDE SEQUENCE [LARGE SCALE GENOMIC DNA]</scope>
    <source>
        <strain evidence="3">RCC 1115</strain>
    </source>
</reference>
<dbReference type="PANTHER" id="PTHR34199:SF2">
    <property type="entry name" value="NUMOD3 MOTIF FAMILY PROTEIN, EXPRESSED"/>
    <property type="match status" value="1"/>
</dbReference>
<feature type="region of interest" description="Disordered" evidence="1">
    <location>
        <begin position="1"/>
        <end position="31"/>
    </location>
</feature>
<name>A0A1Y5HZ67_OSTTA</name>
<dbReference type="AlphaFoldDB" id="A0A1Y5HZ67"/>
<dbReference type="GO" id="GO:0003677">
    <property type="term" value="F:DNA binding"/>
    <property type="evidence" value="ECO:0007669"/>
    <property type="project" value="InterPro"/>
</dbReference>
<feature type="region of interest" description="Disordered" evidence="1">
    <location>
        <begin position="449"/>
        <end position="490"/>
    </location>
</feature>
<organism evidence="3">
    <name type="scientific">Ostreococcus tauri</name>
    <name type="common">Marine green alga</name>
    <dbReference type="NCBI Taxonomy" id="70448"/>
    <lineage>
        <taxon>Eukaryota</taxon>
        <taxon>Viridiplantae</taxon>
        <taxon>Chlorophyta</taxon>
        <taxon>Mamiellophyceae</taxon>
        <taxon>Mamiellales</taxon>
        <taxon>Bathycoccaceae</taxon>
        <taxon>Ostreococcus</taxon>
    </lineage>
</organism>
<gene>
    <name evidence="3" type="ORF">BE221DRAFT_187267</name>
</gene>
<sequence>MSTGALGGLGRLGGATRSRHGGARRGRVRGSVRDVRARAIKDPIEGALEVSTSALDGGLESRVAASRVGAEGTSVRKRSVTRVSAIDFPMKSIESKRTLNVGNDLSWTRWKQSEGAGDPGVQHDFKRVIFITPDNGFIMGPQKTVYHLEGCPCPSCNVFRYRVRNGVDAKGHPITPVMISASEFHTLKEIGTVKDMTKVEQRRRERIGSANAGKTPWNKGRKHRKETIEKIRATTLKHMKDPEYRERLKQSYTGSNARHSEFTRAKIKRASMDRARSKKIAELTVESANVWGRKRGNNGTTSAGIFMRRSSAVMTVSFGVNGSADIARMKRCIKDEEKERQKNQRVLKKQIISSASIKLREMRKTKVKKPAKRSAEHRQKIARAIADKWRDPEYAAKMRNVNRKPPVKKSKTITKVDPAKKKLLIEIKAMYFKADAAVNALRARVAAGQPVDPDVLARATKTRKQSRSMYDAVKRSIEEESTSVPSPKPR</sequence>
<accession>A0A1Y5HZ67</accession>
<evidence type="ECO:0000256" key="1">
    <source>
        <dbReference type="SAM" id="MobiDB-lite"/>
    </source>
</evidence>
<feature type="domain" description="Nuclease associated modular" evidence="2">
    <location>
        <begin position="204"/>
        <end position="232"/>
    </location>
</feature>
<evidence type="ECO:0000313" key="3">
    <source>
        <dbReference type="EMBL" id="OUS42569.1"/>
    </source>
</evidence>
<dbReference type="PANTHER" id="PTHR34199">
    <property type="entry name" value="NUMOD3 MOTIF FAMILY PROTEIN, EXPRESSED"/>
    <property type="match status" value="1"/>
</dbReference>
<dbReference type="Proteomes" id="UP000195557">
    <property type="component" value="Unassembled WGS sequence"/>
</dbReference>
<protein>
    <recommendedName>
        <fullName evidence="2">Nuclease associated modular domain-containing protein</fullName>
    </recommendedName>
</protein>